<dbReference type="PANTHER" id="PTHR30531">
    <property type="entry name" value="FLAGELLAR BIOSYNTHETIC PROTEIN FLHB"/>
    <property type="match status" value="1"/>
</dbReference>
<keyword evidence="5" id="KW-1185">Reference proteome</keyword>
<dbReference type="RefSeq" id="WP_132951360.1">
    <property type="nucleotide sequence ID" value="NZ_SLXU01000006.1"/>
</dbReference>
<organism evidence="4 5">
    <name type="scientific">Rhodovulum bhavnagarense</name>
    <dbReference type="NCBI Taxonomy" id="992286"/>
    <lineage>
        <taxon>Bacteria</taxon>
        <taxon>Pseudomonadati</taxon>
        <taxon>Pseudomonadota</taxon>
        <taxon>Alphaproteobacteria</taxon>
        <taxon>Rhodobacterales</taxon>
        <taxon>Paracoccaceae</taxon>
        <taxon>Rhodovulum</taxon>
    </lineage>
</organism>
<name>A0A4R2RF07_9RHOB</name>
<feature type="transmembrane region" description="Helical" evidence="3">
    <location>
        <begin position="192"/>
        <end position="216"/>
    </location>
</feature>
<dbReference type="InterPro" id="IPR029025">
    <property type="entry name" value="T3SS_substrate_exporter_C"/>
</dbReference>
<feature type="transmembrane region" description="Helical" evidence="3">
    <location>
        <begin position="90"/>
        <end position="115"/>
    </location>
</feature>
<evidence type="ECO:0000256" key="3">
    <source>
        <dbReference type="SAM" id="Phobius"/>
    </source>
</evidence>
<keyword evidence="4" id="KW-0282">Flagellum</keyword>
<evidence type="ECO:0000256" key="1">
    <source>
        <dbReference type="ARBA" id="ARBA00010690"/>
    </source>
</evidence>
<dbReference type="Proteomes" id="UP000295050">
    <property type="component" value="Unassembled WGS sequence"/>
</dbReference>
<evidence type="ECO:0000313" key="5">
    <source>
        <dbReference type="Proteomes" id="UP000295050"/>
    </source>
</evidence>
<dbReference type="PANTHER" id="PTHR30531:SF12">
    <property type="entry name" value="FLAGELLAR BIOSYNTHETIC PROTEIN FLHB"/>
    <property type="match status" value="1"/>
</dbReference>
<dbReference type="PRINTS" id="PR00950">
    <property type="entry name" value="TYPE3IMSPROT"/>
</dbReference>
<comment type="similarity">
    <text evidence="1">Belongs to the type III secretion exporter family.</text>
</comment>
<evidence type="ECO:0000313" key="4">
    <source>
        <dbReference type="EMBL" id="TCP61184.1"/>
    </source>
</evidence>
<feature type="compositionally biased region" description="Basic and acidic residues" evidence="2">
    <location>
        <begin position="9"/>
        <end position="32"/>
    </location>
</feature>
<dbReference type="GO" id="GO:0005886">
    <property type="term" value="C:plasma membrane"/>
    <property type="evidence" value="ECO:0007669"/>
    <property type="project" value="TreeGrafter"/>
</dbReference>
<dbReference type="OrthoDB" id="9807950at2"/>
<dbReference type="GO" id="GO:0009306">
    <property type="term" value="P:protein secretion"/>
    <property type="evidence" value="ECO:0007669"/>
    <property type="project" value="InterPro"/>
</dbReference>
<dbReference type="Gene3D" id="3.40.1690.10">
    <property type="entry name" value="secretion proteins EscU"/>
    <property type="match status" value="1"/>
</dbReference>
<dbReference type="InterPro" id="IPR006135">
    <property type="entry name" value="T3SS_substrate_exporter"/>
</dbReference>
<reference evidence="4 5" key="1">
    <citation type="submission" date="2019-03" db="EMBL/GenBank/DDBJ databases">
        <title>Genomic Encyclopedia of Type Strains, Phase IV (KMG-IV): sequencing the most valuable type-strain genomes for metagenomic binning, comparative biology and taxonomic classification.</title>
        <authorList>
            <person name="Goeker M."/>
        </authorList>
    </citation>
    <scope>NUCLEOTIDE SEQUENCE [LARGE SCALE GENOMIC DNA]</scope>
    <source>
        <strain evidence="4 5">DSM 24766</strain>
    </source>
</reference>
<gene>
    <name evidence="4" type="ORF">EV663_106132</name>
</gene>
<keyword evidence="3" id="KW-0812">Transmembrane</keyword>
<sequence length="362" mass="38806">MSASEDGPAGEKPHDPTPKKLEDARKKGEVPRSTDLDTAAAYAGMWLAALAFGTTSLGALGGLGAGLLGGADRLAPLFLSDATQPPIGGLLWAVGAGALPWLAVPGLAIMASILTQRSLVFAPSRLKPKLSRISPVSNAAQKFGRSGLFEFAKSAVKLLIYGILLGVYLAANLEQVLTLIRLDPGPASAASLRLGVGFMGVVVAIAGVFGVIDLLWQQAEHRRRHRMSHEDLKEEIKQAEGDPQMKQQRRQRAFEIATNRMLADVPGADVVIVNPRHYAVALSWDRTAVGPPVCVAKGMDEIAARIREVAAESGVPMRRDPPTARAIYATVDIGQPIRRDHYRAVAAAIRFAEAMRQRARRR</sequence>
<comment type="caution">
    <text evidence="4">The sequence shown here is derived from an EMBL/GenBank/DDBJ whole genome shotgun (WGS) entry which is preliminary data.</text>
</comment>
<feature type="region of interest" description="Disordered" evidence="2">
    <location>
        <begin position="1"/>
        <end position="32"/>
    </location>
</feature>
<keyword evidence="4" id="KW-0969">Cilium</keyword>
<evidence type="ECO:0000256" key="2">
    <source>
        <dbReference type="SAM" id="MobiDB-lite"/>
    </source>
</evidence>
<protein>
    <submittedName>
        <fullName evidence="4">Flagellar biosynthetic protein FlhB</fullName>
    </submittedName>
</protein>
<dbReference type="AlphaFoldDB" id="A0A4R2RF07"/>
<feature type="transmembrane region" description="Helical" evidence="3">
    <location>
        <begin position="46"/>
        <end position="70"/>
    </location>
</feature>
<dbReference type="Gene3D" id="6.10.250.2080">
    <property type="match status" value="1"/>
</dbReference>
<feature type="transmembrane region" description="Helical" evidence="3">
    <location>
        <begin position="158"/>
        <end position="180"/>
    </location>
</feature>
<keyword evidence="4" id="KW-0966">Cell projection</keyword>
<proteinExistence type="inferred from homology"/>
<keyword evidence="3" id="KW-0472">Membrane</keyword>
<keyword evidence="3" id="KW-1133">Transmembrane helix</keyword>
<dbReference type="SUPFAM" id="SSF160544">
    <property type="entry name" value="EscU C-terminal domain-like"/>
    <property type="match status" value="1"/>
</dbReference>
<dbReference type="Pfam" id="PF01312">
    <property type="entry name" value="Bac_export_2"/>
    <property type="match status" value="1"/>
</dbReference>
<accession>A0A4R2RF07</accession>
<dbReference type="EMBL" id="SLXU01000006">
    <property type="protein sequence ID" value="TCP61184.1"/>
    <property type="molecule type" value="Genomic_DNA"/>
</dbReference>